<comment type="similarity">
    <text evidence="1">Belongs to the Gfo/Idh/MocA family.</text>
</comment>
<proteinExistence type="inferred from homology"/>
<evidence type="ECO:0000256" key="1">
    <source>
        <dbReference type="ARBA" id="ARBA00010928"/>
    </source>
</evidence>
<protein>
    <submittedName>
        <fullName evidence="5">Gfo/Idh/MocA family oxidoreductase</fullName>
    </submittedName>
</protein>
<evidence type="ECO:0000259" key="4">
    <source>
        <dbReference type="Pfam" id="PF22725"/>
    </source>
</evidence>
<dbReference type="InterPro" id="IPR000683">
    <property type="entry name" value="Gfo/Idh/MocA-like_OxRdtase_N"/>
</dbReference>
<dbReference type="GO" id="GO:0000166">
    <property type="term" value="F:nucleotide binding"/>
    <property type="evidence" value="ECO:0007669"/>
    <property type="project" value="InterPro"/>
</dbReference>
<dbReference type="GO" id="GO:0016491">
    <property type="term" value="F:oxidoreductase activity"/>
    <property type="evidence" value="ECO:0007669"/>
    <property type="project" value="UniProtKB-KW"/>
</dbReference>
<dbReference type="OrthoDB" id="9815825at2"/>
<keyword evidence="2" id="KW-0560">Oxidoreductase</keyword>
<dbReference type="Pfam" id="PF22725">
    <property type="entry name" value="GFO_IDH_MocA_C3"/>
    <property type="match status" value="1"/>
</dbReference>
<dbReference type="PANTHER" id="PTHR42840:SF3">
    <property type="entry name" value="BINDING ROSSMANN FOLD OXIDOREDUCTASE, PUTATIVE (AFU_ORTHOLOGUE AFUA_2G10240)-RELATED"/>
    <property type="match status" value="1"/>
</dbReference>
<dbReference type="PANTHER" id="PTHR42840">
    <property type="entry name" value="NAD(P)-BINDING ROSSMANN-FOLD SUPERFAMILY PROTEIN-RELATED"/>
    <property type="match status" value="1"/>
</dbReference>
<comment type="caution">
    <text evidence="5">The sequence shown here is derived from an EMBL/GenBank/DDBJ whole genome shotgun (WGS) entry which is preliminary data.</text>
</comment>
<dbReference type="Gene3D" id="3.40.50.720">
    <property type="entry name" value="NAD(P)-binding Rossmann-like Domain"/>
    <property type="match status" value="1"/>
</dbReference>
<name>A0A559K985_9BACL</name>
<dbReference type="SUPFAM" id="SSF51735">
    <property type="entry name" value="NAD(P)-binding Rossmann-fold domains"/>
    <property type="match status" value="1"/>
</dbReference>
<dbReference type="AlphaFoldDB" id="A0A559K985"/>
<evidence type="ECO:0000259" key="3">
    <source>
        <dbReference type="Pfam" id="PF01408"/>
    </source>
</evidence>
<organism evidence="5 6">
    <name type="scientific">Paenibacillus cremeus</name>
    <dbReference type="NCBI Taxonomy" id="2163881"/>
    <lineage>
        <taxon>Bacteria</taxon>
        <taxon>Bacillati</taxon>
        <taxon>Bacillota</taxon>
        <taxon>Bacilli</taxon>
        <taxon>Bacillales</taxon>
        <taxon>Paenibacillaceae</taxon>
        <taxon>Paenibacillus</taxon>
    </lineage>
</organism>
<dbReference type="InterPro" id="IPR055170">
    <property type="entry name" value="GFO_IDH_MocA-like_dom"/>
</dbReference>
<evidence type="ECO:0000313" key="6">
    <source>
        <dbReference type="Proteomes" id="UP000317036"/>
    </source>
</evidence>
<dbReference type="RefSeq" id="WP_144849321.1">
    <property type="nucleotide sequence ID" value="NZ_VNJI01000021.1"/>
</dbReference>
<evidence type="ECO:0000256" key="2">
    <source>
        <dbReference type="ARBA" id="ARBA00023002"/>
    </source>
</evidence>
<evidence type="ECO:0000313" key="5">
    <source>
        <dbReference type="EMBL" id="TVY08653.1"/>
    </source>
</evidence>
<dbReference type="SUPFAM" id="SSF55347">
    <property type="entry name" value="Glyceraldehyde-3-phosphate dehydrogenase-like, C-terminal domain"/>
    <property type="match status" value="1"/>
</dbReference>
<accession>A0A559K985</accession>
<dbReference type="Pfam" id="PF01408">
    <property type="entry name" value="GFO_IDH_MocA"/>
    <property type="match status" value="1"/>
</dbReference>
<reference evidence="5 6" key="1">
    <citation type="submission" date="2019-07" db="EMBL/GenBank/DDBJ databases">
        <authorList>
            <person name="Kim J."/>
        </authorList>
    </citation>
    <scope>NUCLEOTIDE SEQUENCE [LARGE SCALE GENOMIC DNA]</scope>
    <source>
        <strain evidence="5 6">JC52</strain>
    </source>
</reference>
<feature type="domain" description="Gfo/Idh/MocA-like oxidoreductase N-terminal" evidence="3">
    <location>
        <begin position="4"/>
        <end position="101"/>
    </location>
</feature>
<dbReference type="Gene3D" id="3.30.360.10">
    <property type="entry name" value="Dihydrodipicolinate Reductase, domain 2"/>
    <property type="match status" value="1"/>
</dbReference>
<keyword evidence="6" id="KW-1185">Reference proteome</keyword>
<gene>
    <name evidence="5" type="ORF">FPZ49_17670</name>
</gene>
<dbReference type="InterPro" id="IPR036291">
    <property type="entry name" value="NAD(P)-bd_dom_sf"/>
</dbReference>
<feature type="domain" description="GFO/IDH/MocA-like oxidoreductase" evidence="4">
    <location>
        <begin position="157"/>
        <end position="296"/>
    </location>
</feature>
<dbReference type="EMBL" id="VNJI01000021">
    <property type="protein sequence ID" value="TVY08653.1"/>
    <property type="molecule type" value="Genomic_DNA"/>
</dbReference>
<sequence length="402" mass="43832">MKTINVGIIGSGFSAALHVEAYRKVTGLNVCIRAIAGGNRDRAEAFAAKHGVPIVYSDYKELLADPEIDVVDLCIPNRLHAEVAIAAARAGKHIVCEKPMTGYFGSPGAGAAAGDSLFAKTALEEAMRSADEVLEAVRNNQVKFMYAENWIYAPSVAKARRLLQAGQSSILDIRAEESHSGSHAKASKRWETAGGGSLMILGSHPIAAALHLKSFEGRLKGGKPIRVQSVVADMAPMTKSSAYASVQEHWMVTDWVDVETWASVIITFTDGTKAVIVASFAMLGGIRNVMDIYTSNSVIKCNMTPNDGVMVYAPSPDVFAQEYIAEKLETKAGWNFASSDEDWVRGYPQEMQDFMECIAEDRSPLSDGQLARDVIEVIYSAYLSYETGKRIEFIHNEEEHQQ</sequence>
<dbReference type="Proteomes" id="UP000317036">
    <property type="component" value="Unassembled WGS sequence"/>
</dbReference>